<proteinExistence type="predicted"/>
<keyword evidence="2" id="KW-1185">Reference proteome</keyword>
<name>A0A6A0BDZ6_9LACT</name>
<reference evidence="1 2" key="1">
    <citation type="submission" date="2020-02" db="EMBL/GenBank/DDBJ databases">
        <title>Draft genome sequence of Lactococcus sp. Hs30E4-3.</title>
        <authorList>
            <person name="Noda S."/>
            <person name="Yuki M."/>
            <person name="Ohkuma M."/>
        </authorList>
    </citation>
    <scope>NUCLEOTIDE SEQUENCE [LARGE SCALE GENOMIC DNA]</scope>
    <source>
        <strain evidence="1 2">Hs30E4-3</strain>
    </source>
</reference>
<evidence type="ECO:0000313" key="2">
    <source>
        <dbReference type="Proteomes" id="UP000480303"/>
    </source>
</evidence>
<evidence type="ECO:0000313" key="1">
    <source>
        <dbReference type="EMBL" id="GFH43026.1"/>
    </source>
</evidence>
<dbReference type="EMBL" id="BLLI01000052">
    <property type="protein sequence ID" value="GFH43026.1"/>
    <property type="molecule type" value="Genomic_DNA"/>
</dbReference>
<dbReference type="RefSeq" id="WP_172209464.1">
    <property type="nucleotide sequence ID" value="NZ_BLLI01000052.1"/>
</dbReference>
<organism evidence="1 2">
    <name type="scientific">Pseudolactococcus hodotermopsidis</name>
    <dbReference type="NCBI Taxonomy" id="2709157"/>
    <lineage>
        <taxon>Bacteria</taxon>
        <taxon>Bacillati</taxon>
        <taxon>Bacillota</taxon>
        <taxon>Bacilli</taxon>
        <taxon>Lactobacillales</taxon>
        <taxon>Streptococcaceae</taxon>
        <taxon>Pseudolactococcus</taxon>
    </lineage>
</organism>
<comment type="caution">
    <text evidence="1">The sequence shown here is derived from an EMBL/GenBank/DDBJ whole genome shotgun (WGS) entry which is preliminary data.</text>
</comment>
<accession>A0A6A0BDZ6</accession>
<dbReference type="Proteomes" id="UP000480303">
    <property type="component" value="Unassembled WGS sequence"/>
</dbReference>
<sequence>MKIKLCWVNEIDSENPPENLKEIVWDSFRKFTKGTAEDYKFIDKLSYIDNLRKSLHDFKNLEESVEKELGGYCKYYLDEYGEMPDATDVLDTAFMAQCFDSGFMPLSELGKFGYETSKTICDIVKYVMIY</sequence>
<protein>
    <submittedName>
        <fullName evidence="1">Uncharacterized protein</fullName>
    </submittedName>
</protein>
<gene>
    <name evidence="1" type="ORF">Hs30E_15770</name>
</gene>
<dbReference type="AlphaFoldDB" id="A0A6A0BDZ6"/>